<proteinExistence type="predicted"/>
<organism evidence="2 3">
    <name type="scientific">Mycena alexandri</name>
    <dbReference type="NCBI Taxonomy" id="1745969"/>
    <lineage>
        <taxon>Eukaryota</taxon>
        <taxon>Fungi</taxon>
        <taxon>Dikarya</taxon>
        <taxon>Basidiomycota</taxon>
        <taxon>Agaricomycotina</taxon>
        <taxon>Agaricomycetes</taxon>
        <taxon>Agaricomycetidae</taxon>
        <taxon>Agaricales</taxon>
        <taxon>Marasmiineae</taxon>
        <taxon>Mycenaceae</taxon>
        <taxon>Mycena</taxon>
    </lineage>
</organism>
<accession>A0AAD6S880</accession>
<name>A0AAD6S880_9AGAR</name>
<reference evidence="2" key="1">
    <citation type="submission" date="2023-03" db="EMBL/GenBank/DDBJ databases">
        <title>Massive genome expansion in bonnet fungi (Mycena s.s.) driven by repeated elements and novel gene families across ecological guilds.</title>
        <authorList>
            <consortium name="Lawrence Berkeley National Laboratory"/>
            <person name="Harder C.B."/>
            <person name="Miyauchi S."/>
            <person name="Viragh M."/>
            <person name="Kuo A."/>
            <person name="Thoen E."/>
            <person name="Andreopoulos B."/>
            <person name="Lu D."/>
            <person name="Skrede I."/>
            <person name="Drula E."/>
            <person name="Henrissat B."/>
            <person name="Morin E."/>
            <person name="Kohler A."/>
            <person name="Barry K."/>
            <person name="LaButti K."/>
            <person name="Morin E."/>
            <person name="Salamov A."/>
            <person name="Lipzen A."/>
            <person name="Mereny Z."/>
            <person name="Hegedus B."/>
            <person name="Baldrian P."/>
            <person name="Stursova M."/>
            <person name="Weitz H."/>
            <person name="Taylor A."/>
            <person name="Grigoriev I.V."/>
            <person name="Nagy L.G."/>
            <person name="Martin F."/>
            <person name="Kauserud H."/>
        </authorList>
    </citation>
    <scope>NUCLEOTIDE SEQUENCE</scope>
    <source>
        <strain evidence="2">CBHHK200</strain>
    </source>
</reference>
<evidence type="ECO:0000313" key="2">
    <source>
        <dbReference type="EMBL" id="KAJ7022016.1"/>
    </source>
</evidence>
<dbReference type="EMBL" id="JARJCM010000218">
    <property type="protein sequence ID" value="KAJ7022016.1"/>
    <property type="molecule type" value="Genomic_DNA"/>
</dbReference>
<feature type="region of interest" description="Disordered" evidence="1">
    <location>
        <begin position="121"/>
        <end position="148"/>
    </location>
</feature>
<evidence type="ECO:0000256" key="1">
    <source>
        <dbReference type="SAM" id="MobiDB-lite"/>
    </source>
</evidence>
<keyword evidence="3" id="KW-1185">Reference proteome</keyword>
<protein>
    <submittedName>
        <fullName evidence="2">Uncharacterized protein</fullName>
    </submittedName>
</protein>
<comment type="caution">
    <text evidence="2">The sequence shown here is derived from an EMBL/GenBank/DDBJ whole genome shotgun (WGS) entry which is preliminary data.</text>
</comment>
<dbReference type="AlphaFoldDB" id="A0AAD6S880"/>
<gene>
    <name evidence="2" type="ORF">C8F04DRAFT_1240994</name>
</gene>
<evidence type="ECO:0000313" key="3">
    <source>
        <dbReference type="Proteomes" id="UP001218188"/>
    </source>
</evidence>
<sequence length="228" mass="25870">MEERTRTLFVHVAPVEFGTVVRVYPIRLLGSTHRMVDTIQHRQDLLGKMSIGGTGRWLSLGPLFSVWIKEEETQELLVVESNCWHTILDGLKLVKRSFVASLCATTLDAVTRRASQSRRWRGKPSFQVHGDGRGSRARMWNAGDESDDVAGPTRTNLRQILPELITKFFVVFWWRKILESAMSADRTVWSIDENRPTGEHIALRLLQLSAGAFQSENAIGWLSRLALS</sequence>
<dbReference type="Proteomes" id="UP001218188">
    <property type="component" value="Unassembled WGS sequence"/>
</dbReference>